<evidence type="ECO:0000259" key="1">
    <source>
        <dbReference type="Pfam" id="PF13524"/>
    </source>
</evidence>
<keyword evidence="2" id="KW-0808">Transferase</keyword>
<name>A0AA96LK29_9BACL</name>
<dbReference type="SUPFAM" id="SSF53756">
    <property type="entry name" value="UDP-Glycosyltransferase/glycogen phosphorylase"/>
    <property type="match status" value="1"/>
</dbReference>
<dbReference type="AlphaFoldDB" id="A0AA96LK29"/>
<dbReference type="GO" id="GO:0016757">
    <property type="term" value="F:glycosyltransferase activity"/>
    <property type="evidence" value="ECO:0007669"/>
    <property type="project" value="UniProtKB-KW"/>
</dbReference>
<sequence length="377" mass="42748">MKVNRKSAGLTRYREAGRKDGLLAGREQGIRLGGCAAITRELEGKAFPRLNLKVLYVSPGVGVPYTALDQGIVGALRGQVQEVRECSAFGNVAAEAAAWKPDLLFVLNGFNLPLGQLDEIRRGGTATAVWFVDDPYFTDWTAGLAPHYDYIFTQERNCVELYQSLGCPNVHFLSVPADPSVYYPRKPDISYLSDVCFIGTAFGNRLAFIDQVARYLSTKNLVLSGWWWNRLKNYKLLKSKIRKDKLKRGSWLSPEETSSYYNGAKIVINLHRAAVEKKQTFNHRGIPALSVNPRTFEIAGTGAFQLSDIREDLPQYYQDGQEIATYSTPQELAEKIEYYLTHEEERRRAALNGFRRTMLEHTYSDRIRTILERITRS</sequence>
<dbReference type="RefSeq" id="WP_315606666.1">
    <property type="nucleotide sequence ID" value="NZ_CP130318.1"/>
</dbReference>
<dbReference type="InterPro" id="IPR055259">
    <property type="entry name" value="YkvP/CgeB_Glyco_trans-like"/>
</dbReference>
<feature type="domain" description="Spore protein YkvP/CgeB glycosyl transferase-like" evidence="1">
    <location>
        <begin position="208"/>
        <end position="372"/>
    </location>
</feature>
<keyword evidence="2" id="KW-0328">Glycosyltransferase</keyword>
<evidence type="ECO:0000313" key="3">
    <source>
        <dbReference type="Proteomes" id="UP001305702"/>
    </source>
</evidence>
<reference evidence="2 3" key="1">
    <citation type="submission" date="2022-02" db="EMBL/GenBank/DDBJ databases">
        <title>Paenibacillus sp. MBLB1776 Whole Genome Shotgun Sequencing.</title>
        <authorList>
            <person name="Hwang C.Y."/>
            <person name="Cho E.-S."/>
            <person name="Seo M.-J."/>
        </authorList>
    </citation>
    <scope>NUCLEOTIDE SEQUENCE [LARGE SCALE GENOMIC DNA]</scope>
    <source>
        <strain evidence="2 3">MBLB1776</strain>
    </source>
</reference>
<dbReference type="Pfam" id="PF13524">
    <property type="entry name" value="Glyco_trans_1_2"/>
    <property type="match status" value="1"/>
</dbReference>
<organism evidence="2 3">
    <name type="scientific">Paenibacillus aurantius</name>
    <dbReference type="NCBI Taxonomy" id="2918900"/>
    <lineage>
        <taxon>Bacteria</taxon>
        <taxon>Bacillati</taxon>
        <taxon>Bacillota</taxon>
        <taxon>Bacilli</taxon>
        <taxon>Bacillales</taxon>
        <taxon>Paenibacillaceae</taxon>
        <taxon>Paenibacillus</taxon>
    </lineage>
</organism>
<evidence type="ECO:0000313" key="2">
    <source>
        <dbReference type="EMBL" id="WNQ12887.1"/>
    </source>
</evidence>
<gene>
    <name evidence="2" type="ORF">MJA45_07605</name>
</gene>
<dbReference type="KEGG" id="paun:MJA45_07605"/>
<dbReference type="EMBL" id="CP130318">
    <property type="protein sequence ID" value="WNQ12887.1"/>
    <property type="molecule type" value="Genomic_DNA"/>
</dbReference>
<keyword evidence="3" id="KW-1185">Reference proteome</keyword>
<accession>A0AA96LK29</accession>
<dbReference type="EC" id="2.4.-.-" evidence="2"/>
<dbReference type="Proteomes" id="UP001305702">
    <property type="component" value="Chromosome"/>
</dbReference>
<protein>
    <submittedName>
        <fullName evidence="2">Glycosyltransferase</fullName>
        <ecNumber evidence="2">2.4.-.-</ecNumber>
    </submittedName>
</protein>
<proteinExistence type="predicted"/>